<sequence>MEVKGLGGIGLETVEGRRTVYELLRSAGRVEKILIAKQSKPTDILDKIEALARRQGVRIDTVDKDRLDDIAGSRAHQGVIAYISAYEYLPFSELCSGLDIKTNPVILLLDGVTDPQNFGALIRSADATGAAGVVITKRRSAPVTAAVHKASAGATAYVDIAQVSNLSYAIDEFKEMGFWVVGASEKAERAYYDIDLNMPLVVVLGSEGGGLSRLVAEKCDFLAAIPMRGEISSLNVSVAGAVLLYEALRQRRIAEEPGASGSG</sequence>
<feature type="domain" description="RNA 2-O ribose methyltransferase substrate binding" evidence="4">
    <location>
        <begin position="13"/>
        <end position="89"/>
    </location>
</feature>
<dbReference type="GO" id="GO:0005829">
    <property type="term" value="C:cytosol"/>
    <property type="evidence" value="ECO:0007669"/>
    <property type="project" value="TreeGrafter"/>
</dbReference>
<dbReference type="Proteomes" id="UP000178086">
    <property type="component" value="Unassembled WGS sequence"/>
</dbReference>
<dbReference type="Gene3D" id="3.30.1330.30">
    <property type="match status" value="1"/>
</dbReference>
<dbReference type="EMBL" id="MELI01000106">
    <property type="protein sequence ID" value="OFW31997.1"/>
    <property type="molecule type" value="Genomic_DNA"/>
</dbReference>
<evidence type="ECO:0000256" key="2">
    <source>
        <dbReference type="ARBA" id="ARBA00022603"/>
    </source>
</evidence>
<name>A0A1F2UG49_9ACTN</name>
<protein>
    <submittedName>
        <fullName evidence="5">23S rRNA (Guanosine(2251)-2'-O)-methyltransferase RlmB</fullName>
    </submittedName>
</protein>
<dbReference type="InterPro" id="IPR029026">
    <property type="entry name" value="tRNA_m1G_MTases_N"/>
</dbReference>
<evidence type="ECO:0000313" key="5">
    <source>
        <dbReference type="EMBL" id="OFW31997.1"/>
    </source>
</evidence>
<dbReference type="FunFam" id="3.40.1280.10:FF:000008">
    <property type="entry name" value="Group 3 RNA methyltransferase TrmH"/>
    <property type="match status" value="1"/>
</dbReference>
<dbReference type="InterPro" id="IPR029064">
    <property type="entry name" value="Ribosomal_eL30-like_sf"/>
</dbReference>
<gene>
    <name evidence="5" type="ORF">A2074_08310</name>
</gene>
<dbReference type="GO" id="GO:0006396">
    <property type="term" value="P:RNA processing"/>
    <property type="evidence" value="ECO:0007669"/>
    <property type="project" value="InterPro"/>
</dbReference>
<dbReference type="SMART" id="SM00967">
    <property type="entry name" value="SpoU_sub_bind"/>
    <property type="match status" value="1"/>
</dbReference>
<dbReference type="PANTHER" id="PTHR46429:SF1">
    <property type="entry name" value="23S RRNA (GUANOSINE-2'-O-)-METHYLTRANSFERASE RLMB"/>
    <property type="match status" value="1"/>
</dbReference>
<comment type="caution">
    <text evidence="5">The sequence shown here is derived from an EMBL/GenBank/DDBJ whole genome shotgun (WGS) entry which is preliminary data.</text>
</comment>
<dbReference type="Gene3D" id="3.40.1280.10">
    <property type="match status" value="1"/>
</dbReference>
<dbReference type="SUPFAM" id="SSF55315">
    <property type="entry name" value="L30e-like"/>
    <property type="match status" value="1"/>
</dbReference>
<dbReference type="GO" id="GO:0032259">
    <property type="term" value="P:methylation"/>
    <property type="evidence" value="ECO:0007669"/>
    <property type="project" value="UniProtKB-KW"/>
</dbReference>
<keyword evidence="3 5" id="KW-0808">Transferase</keyword>
<dbReference type="InterPro" id="IPR004441">
    <property type="entry name" value="rRNA_MeTrfase_TrmH"/>
</dbReference>
<dbReference type="AlphaFoldDB" id="A0A1F2UG49"/>
<dbReference type="SUPFAM" id="SSF75217">
    <property type="entry name" value="alpha/beta knot"/>
    <property type="match status" value="1"/>
</dbReference>
<proteinExistence type="inferred from homology"/>
<evidence type="ECO:0000313" key="6">
    <source>
        <dbReference type="Proteomes" id="UP000178086"/>
    </source>
</evidence>
<reference evidence="5 6" key="1">
    <citation type="journal article" date="2016" name="Nat. Commun.">
        <title>Thousands of microbial genomes shed light on interconnected biogeochemical processes in an aquifer system.</title>
        <authorList>
            <person name="Anantharaman K."/>
            <person name="Brown C.T."/>
            <person name="Hug L.A."/>
            <person name="Sharon I."/>
            <person name="Castelle C.J."/>
            <person name="Probst A.J."/>
            <person name="Thomas B.C."/>
            <person name="Singh A."/>
            <person name="Wilkins M.J."/>
            <person name="Karaoz U."/>
            <person name="Brodie E.L."/>
            <person name="Williams K.H."/>
            <person name="Hubbard S.S."/>
            <person name="Banfield J.F."/>
        </authorList>
    </citation>
    <scope>NUCLEOTIDE SEQUENCE [LARGE SCALE GENOMIC DNA]</scope>
</reference>
<organism evidence="5 6">
    <name type="scientific">Candidatus Aquicultor primus</name>
    <dbReference type="NCBI Taxonomy" id="1797195"/>
    <lineage>
        <taxon>Bacteria</taxon>
        <taxon>Bacillati</taxon>
        <taxon>Actinomycetota</taxon>
        <taxon>Candidatus Aquicultoria</taxon>
        <taxon>Candidatus Aquicultorales</taxon>
        <taxon>Candidatus Aquicultoraceae</taxon>
        <taxon>Candidatus Aquicultor</taxon>
    </lineage>
</organism>
<dbReference type="InterPro" id="IPR013123">
    <property type="entry name" value="SpoU_subst-bd"/>
</dbReference>
<evidence type="ECO:0000259" key="4">
    <source>
        <dbReference type="SMART" id="SM00967"/>
    </source>
</evidence>
<dbReference type="PANTHER" id="PTHR46429">
    <property type="entry name" value="23S RRNA (GUANOSINE-2'-O-)-METHYLTRANSFERASE RLMB"/>
    <property type="match status" value="1"/>
</dbReference>
<dbReference type="NCBIfam" id="TIGR00186">
    <property type="entry name" value="rRNA_methyl_3"/>
    <property type="match status" value="1"/>
</dbReference>
<dbReference type="GO" id="GO:0003723">
    <property type="term" value="F:RNA binding"/>
    <property type="evidence" value="ECO:0007669"/>
    <property type="project" value="InterPro"/>
</dbReference>
<accession>A0A1F2UG49</accession>
<dbReference type="Pfam" id="PF08032">
    <property type="entry name" value="SpoU_sub_bind"/>
    <property type="match status" value="1"/>
</dbReference>
<dbReference type="InterPro" id="IPR001537">
    <property type="entry name" value="SpoU_MeTrfase"/>
</dbReference>
<dbReference type="Pfam" id="PF00588">
    <property type="entry name" value="SpoU_methylase"/>
    <property type="match status" value="1"/>
</dbReference>
<dbReference type="InterPro" id="IPR029028">
    <property type="entry name" value="Alpha/beta_knot_MTases"/>
</dbReference>
<evidence type="ECO:0000256" key="1">
    <source>
        <dbReference type="ARBA" id="ARBA00007228"/>
    </source>
</evidence>
<keyword evidence="2 5" id="KW-0489">Methyltransferase</keyword>
<evidence type="ECO:0000256" key="3">
    <source>
        <dbReference type="ARBA" id="ARBA00022679"/>
    </source>
</evidence>
<comment type="similarity">
    <text evidence="1">Belongs to the class IV-like SAM-binding methyltransferase superfamily. RNA methyltransferase TrmH family.</text>
</comment>
<dbReference type="GO" id="GO:0008173">
    <property type="term" value="F:RNA methyltransferase activity"/>
    <property type="evidence" value="ECO:0007669"/>
    <property type="project" value="InterPro"/>
</dbReference>
<dbReference type="CDD" id="cd18103">
    <property type="entry name" value="SpoU-like_RlmB"/>
    <property type="match status" value="1"/>
</dbReference>